<dbReference type="PANTHER" id="PTHR30294">
    <property type="entry name" value="MEMBRANE COMPONENT OF ABC TRANSPORTER YHHJ-RELATED"/>
    <property type="match status" value="1"/>
</dbReference>
<comment type="subcellular location">
    <subcellularLocation>
        <location evidence="1">Cell membrane</location>
        <topology evidence="1">Multi-pass membrane protein</topology>
    </subcellularLocation>
</comment>
<evidence type="ECO:0000256" key="4">
    <source>
        <dbReference type="ARBA" id="ARBA00022989"/>
    </source>
</evidence>
<feature type="transmembrane region" description="Helical" evidence="6">
    <location>
        <begin position="20"/>
        <end position="43"/>
    </location>
</feature>
<dbReference type="GO" id="GO:0005886">
    <property type="term" value="C:plasma membrane"/>
    <property type="evidence" value="ECO:0007669"/>
    <property type="project" value="UniProtKB-SubCell"/>
</dbReference>
<keyword evidence="3 6" id="KW-0812">Transmembrane</keyword>
<reference evidence="8" key="1">
    <citation type="submission" date="2018-05" db="EMBL/GenBank/DDBJ databases">
        <authorList>
            <person name="Lanie J.A."/>
            <person name="Ng W.-L."/>
            <person name="Kazmierczak K.M."/>
            <person name="Andrzejewski T.M."/>
            <person name="Davidsen T.M."/>
            <person name="Wayne K.J."/>
            <person name="Tettelin H."/>
            <person name="Glass J.I."/>
            <person name="Rusch D."/>
            <person name="Podicherti R."/>
            <person name="Tsui H.-C.T."/>
            <person name="Winkler M.E."/>
        </authorList>
    </citation>
    <scope>NUCLEOTIDE SEQUENCE</scope>
</reference>
<dbReference type="Pfam" id="PF12698">
    <property type="entry name" value="ABC2_membrane_3"/>
    <property type="match status" value="1"/>
</dbReference>
<evidence type="ECO:0000256" key="6">
    <source>
        <dbReference type="SAM" id="Phobius"/>
    </source>
</evidence>
<dbReference type="PANTHER" id="PTHR30294:SF29">
    <property type="entry name" value="MULTIDRUG ABC TRANSPORTER PERMEASE YBHS-RELATED"/>
    <property type="match status" value="1"/>
</dbReference>
<dbReference type="GO" id="GO:0140359">
    <property type="term" value="F:ABC-type transporter activity"/>
    <property type="evidence" value="ECO:0007669"/>
    <property type="project" value="InterPro"/>
</dbReference>
<evidence type="ECO:0000256" key="2">
    <source>
        <dbReference type="ARBA" id="ARBA00022475"/>
    </source>
</evidence>
<accession>A0A382B435</accession>
<feature type="transmembrane region" description="Helical" evidence="6">
    <location>
        <begin position="177"/>
        <end position="195"/>
    </location>
</feature>
<feature type="transmembrane region" description="Helical" evidence="6">
    <location>
        <begin position="69"/>
        <end position="91"/>
    </location>
</feature>
<dbReference type="AlphaFoldDB" id="A0A382B435"/>
<feature type="transmembrane region" description="Helical" evidence="6">
    <location>
        <begin position="111"/>
        <end position="138"/>
    </location>
</feature>
<evidence type="ECO:0000313" key="8">
    <source>
        <dbReference type="EMBL" id="SVB08291.1"/>
    </source>
</evidence>
<keyword evidence="2" id="KW-1003">Cell membrane</keyword>
<feature type="transmembrane region" description="Helical" evidence="6">
    <location>
        <begin position="150"/>
        <end position="171"/>
    </location>
</feature>
<feature type="non-terminal residue" evidence="8">
    <location>
        <position position="243"/>
    </location>
</feature>
<evidence type="ECO:0000256" key="5">
    <source>
        <dbReference type="ARBA" id="ARBA00023136"/>
    </source>
</evidence>
<organism evidence="8">
    <name type="scientific">marine metagenome</name>
    <dbReference type="NCBI Taxonomy" id="408172"/>
    <lineage>
        <taxon>unclassified sequences</taxon>
        <taxon>metagenomes</taxon>
        <taxon>ecological metagenomes</taxon>
    </lineage>
</organism>
<keyword evidence="4 6" id="KW-1133">Transmembrane helix</keyword>
<evidence type="ECO:0000256" key="1">
    <source>
        <dbReference type="ARBA" id="ARBA00004651"/>
    </source>
</evidence>
<sequence length="243" mass="27506">MQGLIAIWQREFKAYFISPIFYALSTVFLFVIGLFFYLGLLGYQDIFRQAAQYPPMMERINVNEMIMRPLFNVMSFVSVLILMPMLTMRIFSEEKKSGTIELILTSPVKDWHVILGKFFAAFSLYTAMIGLTLIYPLILQIYGDPDWSPIWTAYLGMLLMGGGVLTIGIFASSLTENQIVAAVICFGAAIALWILDMASTYITGPIGEVLGYLSVMRHFDTFEKGILDTTDLLFYVSFIFFGL</sequence>
<evidence type="ECO:0000259" key="7">
    <source>
        <dbReference type="Pfam" id="PF12698"/>
    </source>
</evidence>
<proteinExistence type="predicted"/>
<dbReference type="InterPro" id="IPR013525">
    <property type="entry name" value="ABC2_TM"/>
</dbReference>
<name>A0A382B435_9ZZZZ</name>
<dbReference type="EMBL" id="UINC01028025">
    <property type="protein sequence ID" value="SVB08291.1"/>
    <property type="molecule type" value="Genomic_DNA"/>
</dbReference>
<evidence type="ECO:0000256" key="3">
    <source>
        <dbReference type="ARBA" id="ARBA00022692"/>
    </source>
</evidence>
<gene>
    <name evidence="8" type="ORF">METZ01_LOCUS161145</name>
</gene>
<feature type="domain" description="ABC-2 type transporter transmembrane" evidence="7">
    <location>
        <begin position="73"/>
        <end position="190"/>
    </location>
</feature>
<protein>
    <recommendedName>
        <fullName evidence="7">ABC-2 type transporter transmembrane domain-containing protein</fullName>
    </recommendedName>
</protein>
<keyword evidence="5 6" id="KW-0472">Membrane</keyword>
<dbReference type="InterPro" id="IPR051449">
    <property type="entry name" value="ABC-2_transporter_component"/>
</dbReference>